<evidence type="ECO:0000313" key="2">
    <source>
        <dbReference type="Proteomes" id="UP000642829"/>
    </source>
</evidence>
<name>A0A8J3D931_9BACT</name>
<protein>
    <submittedName>
        <fullName evidence="1">Uncharacterized protein</fullName>
    </submittedName>
</protein>
<dbReference type="EMBL" id="BMXG01000001">
    <property type="protein sequence ID" value="GHB91184.1"/>
    <property type="molecule type" value="Genomic_DNA"/>
</dbReference>
<gene>
    <name evidence="1" type="ORF">GCM10007047_02700</name>
</gene>
<evidence type="ECO:0000313" key="1">
    <source>
        <dbReference type="EMBL" id="GHB91184.1"/>
    </source>
</evidence>
<accession>A0A8J3D931</accession>
<comment type="caution">
    <text evidence="1">The sequence shown here is derived from an EMBL/GenBank/DDBJ whole genome shotgun (WGS) entry which is preliminary data.</text>
</comment>
<dbReference type="AlphaFoldDB" id="A0A8J3D931"/>
<reference evidence="1" key="2">
    <citation type="submission" date="2020-09" db="EMBL/GenBank/DDBJ databases">
        <authorList>
            <person name="Sun Q."/>
            <person name="Kim S."/>
        </authorList>
    </citation>
    <scope>NUCLEOTIDE SEQUENCE</scope>
    <source>
        <strain evidence="1">KCTC 12870</strain>
    </source>
</reference>
<reference evidence="1" key="1">
    <citation type="journal article" date="2014" name="Int. J. Syst. Evol. Microbiol.">
        <title>Complete genome sequence of Corynebacterium casei LMG S-19264T (=DSM 44701T), isolated from a smear-ripened cheese.</title>
        <authorList>
            <consortium name="US DOE Joint Genome Institute (JGI-PGF)"/>
            <person name="Walter F."/>
            <person name="Albersmeier A."/>
            <person name="Kalinowski J."/>
            <person name="Ruckert C."/>
        </authorList>
    </citation>
    <scope>NUCLEOTIDE SEQUENCE</scope>
    <source>
        <strain evidence="1">KCTC 12870</strain>
    </source>
</reference>
<dbReference type="Proteomes" id="UP000642829">
    <property type="component" value="Unassembled WGS sequence"/>
</dbReference>
<sequence>MNNNNNMKIKIIIKLLSIVALSQGLAIQLLGGVQCNHWYSELETVPNYCQNWNVIYDLYVIKYPTCNSSRCENTECITDQQLSQLDTTMHYLAEVVENCGGRIASSHSKTFLYHNTWNDPFSTCMVPDDCDQSGPGGD</sequence>
<keyword evidence="2" id="KW-1185">Reference proteome</keyword>
<organism evidence="1 2">
    <name type="scientific">Cerasicoccus arenae</name>
    <dbReference type="NCBI Taxonomy" id="424488"/>
    <lineage>
        <taxon>Bacteria</taxon>
        <taxon>Pseudomonadati</taxon>
        <taxon>Verrucomicrobiota</taxon>
        <taxon>Opitutia</taxon>
        <taxon>Puniceicoccales</taxon>
        <taxon>Cerasicoccaceae</taxon>
        <taxon>Cerasicoccus</taxon>
    </lineage>
</organism>
<proteinExistence type="predicted"/>